<dbReference type="Proteomes" id="UP000240357">
    <property type="component" value="Unassembled WGS sequence"/>
</dbReference>
<evidence type="ECO:0000256" key="1">
    <source>
        <dbReference type="ARBA" id="ARBA00022603"/>
    </source>
</evidence>
<dbReference type="CDD" id="cd11715">
    <property type="entry name" value="THUMP_AdoMetMT"/>
    <property type="match status" value="1"/>
</dbReference>
<dbReference type="InterPro" id="IPR054170">
    <property type="entry name" value="RlmL_1st"/>
</dbReference>
<dbReference type="GO" id="GO:0008990">
    <property type="term" value="F:rRNA (guanine-N2-)-methyltransferase activity"/>
    <property type="evidence" value="ECO:0007669"/>
    <property type="project" value="TreeGrafter"/>
</dbReference>
<evidence type="ECO:0000256" key="3">
    <source>
        <dbReference type="PROSITE-ProRule" id="PRU00529"/>
    </source>
</evidence>
<keyword evidence="6" id="KW-1185">Reference proteome</keyword>
<dbReference type="PROSITE" id="PS00092">
    <property type="entry name" value="N6_MTASE"/>
    <property type="match status" value="1"/>
</dbReference>
<evidence type="ECO:0000259" key="4">
    <source>
        <dbReference type="PROSITE" id="PS51165"/>
    </source>
</evidence>
<accession>A0A2T2YFC6</accession>
<comment type="caution">
    <text evidence="5">The sequence shown here is derived from an EMBL/GenBank/DDBJ whole genome shotgun (WGS) entry which is preliminary data.</text>
</comment>
<reference evidence="5 6" key="1">
    <citation type="submission" date="2018-03" db="EMBL/GenBank/DDBJ databases">
        <title>Adhaeribacter sp. HMF7605 Genome sequencing and assembly.</title>
        <authorList>
            <person name="Kang H."/>
            <person name="Kang J."/>
            <person name="Cha I."/>
            <person name="Kim H."/>
            <person name="Joh K."/>
        </authorList>
    </citation>
    <scope>NUCLEOTIDE SEQUENCE [LARGE SCALE GENOMIC DNA]</scope>
    <source>
        <strain evidence="5 6">HMF7605</strain>
    </source>
</reference>
<dbReference type="Pfam" id="PF02926">
    <property type="entry name" value="THUMP"/>
    <property type="match status" value="1"/>
</dbReference>
<proteinExistence type="predicted"/>
<name>A0A2T2YFC6_9BACT</name>
<protein>
    <recommendedName>
        <fullName evidence="4">THUMP domain-containing protein</fullName>
    </recommendedName>
</protein>
<dbReference type="GO" id="GO:0003723">
    <property type="term" value="F:RNA binding"/>
    <property type="evidence" value="ECO:0007669"/>
    <property type="project" value="UniProtKB-UniRule"/>
</dbReference>
<dbReference type="GO" id="GO:0070043">
    <property type="term" value="F:rRNA (guanine-N7-)-methyltransferase activity"/>
    <property type="evidence" value="ECO:0007669"/>
    <property type="project" value="TreeGrafter"/>
</dbReference>
<dbReference type="OrthoDB" id="9809404at2"/>
<gene>
    <name evidence="5" type="ORF">AHMF7605_12155</name>
</gene>
<sequence length="398" mass="44964">MAFSPVSSPVLTPYLATTLFGLENVLAQELEALGAQNIRLGNRAVEFSGDQPLLYKANIWCRTAIRILKPFRTFTVRDERDLYRQVSKINWSDYIHSDQTFAIQSVVSQSTFEHSLFVSQLTKDAIVDQFRNRTGQRPSVNVESPDVRLNLYMLENRVTISLDASGDSLHRRGYRQQTNVAPLSEVLAAGILMLTAWDKKVPLIDPMCGSGTFLTEAALLAHNIAPGLYRRNHFGFMNWPDFDENVYQQVLASAEAAQLPDKEVDIVGSDIDKDYIEAARKNITYAGLEDYIRVHVRDLKDAQGIGEKGVVLVNPPYGERIHPENLNQLYKLIGDTFKTNFAGYDAFVFTGNLDAAKHIGLKTSRRIPLYNGPIECRLLKYELYRGTRKQVTEAVQER</sequence>
<dbReference type="InterPro" id="IPR004114">
    <property type="entry name" value="THUMP_dom"/>
</dbReference>
<dbReference type="EMBL" id="PYFT01000001">
    <property type="protein sequence ID" value="PSR54221.1"/>
    <property type="molecule type" value="Genomic_DNA"/>
</dbReference>
<dbReference type="InterPro" id="IPR000241">
    <property type="entry name" value="RlmKL-like_Mtase"/>
</dbReference>
<dbReference type="Pfam" id="PF22020">
    <property type="entry name" value="RlmL_1st"/>
    <property type="match status" value="1"/>
</dbReference>
<dbReference type="AlphaFoldDB" id="A0A2T2YFC6"/>
<organism evidence="5 6">
    <name type="scientific">Adhaeribacter arboris</name>
    <dbReference type="NCBI Taxonomy" id="2072846"/>
    <lineage>
        <taxon>Bacteria</taxon>
        <taxon>Pseudomonadati</taxon>
        <taxon>Bacteroidota</taxon>
        <taxon>Cytophagia</taxon>
        <taxon>Cytophagales</taxon>
        <taxon>Hymenobacteraceae</taxon>
        <taxon>Adhaeribacter</taxon>
    </lineage>
</organism>
<dbReference type="PANTHER" id="PTHR47313:SF1">
    <property type="entry name" value="RIBOSOMAL RNA LARGE SUBUNIT METHYLTRANSFERASE K_L"/>
    <property type="match status" value="1"/>
</dbReference>
<dbReference type="SUPFAM" id="SSF53335">
    <property type="entry name" value="S-adenosyl-L-methionine-dependent methyltransferases"/>
    <property type="match status" value="1"/>
</dbReference>
<feature type="domain" description="THUMP" evidence="4">
    <location>
        <begin position="53"/>
        <end position="164"/>
    </location>
</feature>
<dbReference type="Gene3D" id="3.30.2130.30">
    <property type="match status" value="1"/>
</dbReference>
<dbReference type="RefSeq" id="WP_106929692.1">
    <property type="nucleotide sequence ID" value="NZ_PYFT01000001.1"/>
</dbReference>
<dbReference type="SMART" id="SM00981">
    <property type="entry name" value="THUMP"/>
    <property type="match status" value="1"/>
</dbReference>
<dbReference type="Pfam" id="PF01170">
    <property type="entry name" value="UPF0020"/>
    <property type="match status" value="1"/>
</dbReference>
<dbReference type="PROSITE" id="PS51165">
    <property type="entry name" value="THUMP"/>
    <property type="match status" value="1"/>
</dbReference>
<dbReference type="CDD" id="cd02440">
    <property type="entry name" value="AdoMet_MTases"/>
    <property type="match status" value="1"/>
</dbReference>
<keyword evidence="2" id="KW-0808">Transferase</keyword>
<dbReference type="Gene3D" id="3.40.50.150">
    <property type="entry name" value="Vaccinia Virus protein VP39"/>
    <property type="match status" value="1"/>
</dbReference>
<evidence type="ECO:0000313" key="5">
    <source>
        <dbReference type="EMBL" id="PSR54221.1"/>
    </source>
</evidence>
<evidence type="ECO:0000256" key="2">
    <source>
        <dbReference type="ARBA" id="ARBA00022679"/>
    </source>
</evidence>
<dbReference type="InterPro" id="IPR002052">
    <property type="entry name" value="DNA_methylase_N6_adenine_CS"/>
</dbReference>
<evidence type="ECO:0000313" key="6">
    <source>
        <dbReference type="Proteomes" id="UP000240357"/>
    </source>
</evidence>
<keyword evidence="1" id="KW-0489">Methyltransferase</keyword>
<dbReference type="InterPro" id="IPR029063">
    <property type="entry name" value="SAM-dependent_MTases_sf"/>
</dbReference>
<keyword evidence="3" id="KW-0694">RNA-binding</keyword>
<dbReference type="PANTHER" id="PTHR47313">
    <property type="entry name" value="RIBOSOMAL RNA LARGE SUBUNIT METHYLTRANSFERASE K/L"/>
    <property type="match status" value="1"/>
</dbReference>